<reference evidence="2" key="1">
    <citation type="journal article" date="2020" name="bioRxiv">
        <title>Hybrid origin of Populus tomentosa Carr. identified through genome sequencing and phylogenomic analysis.</title>
        <authorList>
            <person name="An X."/>
            <person name="Gao K."/>
            <person name="Chen Z."/>
            <person name="Li J."/>
            <person name="Yang X."/>
            <person name="Yang X."/>
            <person name="Zhou J."/>
            <person name="Guo T."/>
            <person name="Zhao T."/>
            <person name="Huang S."/>
            <person name="Miao D."/>
            <person name="Khan W.U."/>
            <person name="Rao P."/>
            <person name="Ye M."/>
            <person name="Lei B."/>
            <person name="Liao W."/>
            <person name="Wang J."/>
            <person name="Ji L."/>
            <person name="Li Y."/>
            <person name="Guo B."/>
            <person name="Mustafa N.S."/>
            <person name="Li S."/>
            <person name="Yun Q."/>
            <person name="Keller S.R."/>
            <person name="Mao J."/>
            <person name="Zhang R."/>
            <person name="Strauss S.H."/>
        </authorList>
    </citation>
    <scope>NUCLEOTIDE SEQUENCE</scope>
    <source>
        <strain evidence="2">GM15</strain>
        <tissue evidence="2">Leaf</tissue>
    </source>
</reference>
<evidence type="ECO:0000313" key="2">
    <source>
        <dbReference type="EMBL" id="KAG6736668.1"/>
    </source>
</evidence>
<organism evidence="2 3">
    <name type="scientific">Populus tomentosa</name>
    <name type="common">Chinese white poplar</name>
    <dbReference type="NCBI Taxonomy" id="118781"/>
    <lineage>
        <taxon>Eukaryota</taxon>
        <taxon>Viridiplantae</taxon>
        <taxon>Streptophyta</taxon>
        <taxon>Embryophyta</taxon>
        <taxon>Tracheophyta</taxon>
        <taxon>Spermatophyta</taxon>
        <taxon>Magnoliopsida</taxon>
        <taxon>eudicotyledons</taxon>
        <taxon>Gunneridae</taxon>
        <taxon>Pentapetalae</taxon>
        <taxon>rosids</taxon>
        <taxon>fabids</taxon>
        <taxon>Malpighiales</taxon>
        <taxon>Salicaceae</taxon>
        <taxon>Saliceae</taxon>
        <taxon>Populus</taxon>
    </lineage>
</organism>
<gene>
    <name evidence="2" type="ORF">POTOM_060445</name>
</gene>
<feature type="region of interest" description="Disordered" evidence="1">
    <location>
        <begin position="48"/>
        <end position="69"/>
    </location>
</feature>
<evidence type="ECO:0000313" key="3">
    <source>
        <dbReference type="Proteomes" id="UP000886885"/>
    </source>
</evidence>
<sequence>MEDGIKGSVGSVAAEREMWLLMVVCLVMKAGYKDDDMDYFYEKRLTNKGSRSATSEDVEGGEEDDWGYC</sequence>
<name>A0A8X7XUM4_POPTO</name>
<evidence type="ECO:0000256" key="1">
    <source>
        <dbReference type="SAM" id="MobiDB-lite"/>
    </source>
</evidence>
<feature type="compositionally biased region" description="Acidic residues" evidence="1">
    <location>
        <begin position="56"/>
        <end position="69"/>
    </location>
</feature>
<dbReference type="EMBL" id="JAAWWB010000650">
    <property type="protein sequence ID" value="KAG6736668.1"/>
    <property type="molecule type" value="Genomic_DNA"/>
</dbReference>
<proteinExistence type="predicted"/>
<keyword evidence="3" id="KW-1185">Reference proteome</keyword>
<dbReference type="AlphaFoldDB" id="A0A8X7XUM4"/>
<accession>A0A8X7XUM4</accession>
<comment type="caution">
    <text evidence="2">The sequence shown here is derived from an EMBL/GenBank/DDBJ whole genome shotgun (WGS) entry which is preliminary data.</text>
</comment>
<dbReference type="Proteomes" id="UP000886885">
    <property type="component" value="Unassembled WGS sequence"/>
</dbReference>
<protein>
    <submittedName>
        <fullName evidence="2">Uncharacterized protein</fullName>
    </submittedName>
</protein>